<protein>
    <submittedName>
        <fullName evidence="1">Putative replication protein</fullName>
    </submittedName>
</protein>
<sequence length="310" mass="35451">METMTPERWEAEHWYGRYPLASNNPRIDGSFRMPRSDALLKRFIQANPREYVSQIVVDIDHADAELRAFSMHEVGLVPNMFAYSTRPGHGQATFLLRSPVSLSEASRRKPINLLARCQQGLTVALSGDPHYSGPLARNPTHPMANTRWCHPTPYELRDLARALGRDLPMPPTSRRVEASIDSALGRNCWMFDVTRQWAYRAWTRYPQRTDWDDAVFAYTWGRNPELVSHSKGPLPDSELRTISRSVASFVWNSEMRAKGAEQFDADFSKIQANRGHKGGKTMTEKRREVIAETNRRRKVDRAAVLAELEA</sequence>
<dbReference type="AlphaFoldDB" id="O30683"/>
<keyword evidence="1" id="KW-0614">Plasmid</keyword>
<accession>O30683</accession>
<evidence type="ECO:0000313" key="1">
    <source>
        <dbReference type="EMBL" id="AAC45812.1"/>
    </source>
</evidence>
<dbReference type="EMBL" id="AF015088">
    <property type="protein sequence ID" value="AAC45812.1"/>
    <property type="molecule type" value="Genomic_DNA"/>
</dbReference>
<name>O30683_RHOER</name>
<dbReference type="RefSeq" id="WP_011024537.1">
    <property type="nucleotide sequence ID" value="NC_003846.1"/>
</dbReference>
<gene>
    <name evidence="1" type="primary">repA</name>
</gene>
<dbReference type="InterPro" id="IPR004322">
    <property type="entry name" value="Plasmid_replicase_bac"/>
</dbReference>
<geneLocation type="plasmid" evidence="1">
    <name>pFAJ2600</name>
</geneLocation>
<proteinExistence type="predicted"/>
<dbReference type="Pfam" id="PF03090">
    <property type="entry name" value="Replicase"/>
    <property type="match status" value="1"/>
</dbReference>
<organism evidence="1">
    <name type="scientific">Rhodococcus erythropolis</name>
    <name type="common">Arthrobacter picolinophilus</name>
    <dbReference type="NCBI Taxonomy" id="1833"/>
    <lineage>
        <taxon>Bacteria</taxon>
        <taxon>Bacillati</taxon>
        <taxon>Actinomycetota</taxon>
        <taxon>Actinomycetes</taxon>
        <taxon>Mycobacteriales</taxon>
        <taxon>Nocardiaceae</taxon>
        <taxon>Rhodococcus</taxon>
        <taxon>Rhodococcus erythropolis group</taxon>
    </lineage>
</organism>
<reference evidence="1" key="1">
    <citation type="journal article" date="1997" name="Microbiology">
        <title>Structural analysis of the 6 kb cryptic plasmid pFAJ2600 from Rhodococcus erythropolis NI86/21 and construction of Escherichia coli-Rhodococcus shuttle vectors.</title>
        <authorList>
            <person name="De Mot R."/>
            <person name="Nagy I."/>
            <person name="De Schrijver A."/>
            <person name="Pattanapipitpaisal P."/>
            <person name="Schoofs G."/>
            <person name="Vanderleyden J."/>
        </authorList>
    </citation>
    <scope>NUCLEOTIDE SEQUENCE</scope>
    <source>
        <strain evidence="1">NI86/21</strain>
        <plasmid evidence="1">pFAJ2600</plasmid>
    </source>
</reference>
<dbReference type="Gene3D" id="1.10.340.50">
    <property type="match status" value="1"/>
</dbReference>